<evidence type="ECO:0000256" key="16">
    <source>
        <dbReference type="PIRSR" id="PIRSR000894-1"/>
    </source>
</evidence>
<evidence type="ECO:0000256" key="8">
    <source>
        <dbReference type="ARBA" id="ARBA00042300"/>
    </source>
</evidence>
<feature type="disulfide bond" evidence="17">
    <location>
        <begin position="241"/>
        <end position="514"/>
    </location>
</feature>
<dbReference type="AlphaFoldDB" id="A0A067NA50"/>
<evidence type="ECO:0000256" key="6">
    <source>
        <dbReference type="ARBA" id="ARBA00023180"/>
    </source>
</evidence>
<dbReference type="STRING" id="930990.A0A067NA50"/>
<dbReference type="CDD" id="cd07061">
    <property type="entry name" value="HP_HAP_like"/>
    <property type="match status" value="1"/>
</dbReference>
<keyword evidence="5 17" id="KW-1015">Disulfide bond</keyword>
<feature type="disulfide bond" evidence="17">
    <location>
        <begin position="483"/>
        <end position="493"/>
    </location>
</feature>
<dbReference type="InterPro" id="IPR033379">
    <property type="entry name" value="Acid_Pase_AS"/>
</dbReference>
<feature type="active site" description="Nucleophile" evidence="16">
    <location>
        <position position="101"/>
    </location>
</feature>
<dbReference type="PANTHER" id="PTHR20963:SF24">
    <property type="entry name" value="3-PHYTASE B"/>
    <property type="match status" value="1"/>
</dbReference>
<feature type="active site" description="Proton donor" evidence="16">
    <location>
        <position position="399"/>
    </location>
</feature>
<evidence type="ECO:0000256" key="12">
    <source>
        <dbReference type="ARBA" id="ARBA00043748"/>
    </source>
</evidence>
<comment type="catalytic activity">
    <reaction evidence="13">
        <text>1D-myo-inositol hexakisphosphate + H2O = 1D-myo-inositol 1,2,4,5,6-pentakisphosphate + phosphate</text>
        <dbReference type="Rhea" id="RHEA:16989"/>
        <dbReference type="ChEBI" id="CHEBI:15377"/>
        <dbReference type="ChEBI" id="CHEBI:43474"/>
        <dbReference type="ChEBI" id="CHEBI:57798"/>
        <dbReference type="ChEBI" id="CHEBI:58130"/>
        <dbReference type="EC" id="3.1.3.8"/>
    </reaction>
    <physiologicalReaction direction="left-to-right" evidence="13">
        <dbReference type="Rhea" id="RHEA:16990"/>
    </physiologicalReaction>
</comment>
<dbReference type="PROSITE" id="PS00616">
    <property type="entry name" value="HIS_ACID_PHOSPHAT_1"/>
    <property type="match status" value="1"/>
</dbReference>
<dbReference type="PIRSF" id="PIRSF000894">
    <property type="entry name" value="Acid_phosphatase"/>
    <property type="match status" value="1"/>
</dbReference>
<evidence type="ECO:0000256" key="17">
    <source>
        <dbReference type="PIRSR" id="PIRSR000894-2"/>
    </source>
</evidence>
<dbReference type="GO" id="GO:0005576">
    <property type="term" value="C:extracellular region"/>
    <property type="evidence" value="ECO:0007669"/>
    <property type="project" value="UniProtKB-SubCell"/>
</dbReference>
<evidence type="ECO:0000256" key="3">
    <source>
        <dbReference type="ARBA" id="ARBA00022525"/>
    </source>
</evidence>
<evidence type="ECO:0000256" key="7">
    <source>
        <dbReference type="ARBA" id="ARBA00041857"/>
    </source>
</evidence>
<dbReference type="GO" id="GO:0016158">
    <property type="term" value="F:inositol hexakisphosphate 3-phosphatase activity"/>
    <property type="evidence" value="ECO:0007669"/>
    <property type="project" value="UniProtKB-EC"/>
</dbReference>
<evidence type="ECO:0000256" key="14">
    <source>
        <dbReference type="ARBA" id="ARBA00044106"/>
    </source>
</evidence>
<dbReference type="PANTHER" id="PTHR20963">
    <property type="entry name" value="MULTIPLE INOSITOL POLYPHOSPHATE PHOSPHATASE-RELATED"/>
    <property type="match status" value="1"/>
</dbReference>
<evidence type="ECO:0000256" key="15">
    <source>
        <dbReference type="ARBA" id="ARBA00044262"/>
    </source>
</evidence>
<evidence type="ECO:0000256" key="9">
    <source>
        <dbReference type="ARBA" id="ARBA00043670"/>
    </source>
</evidence>
<keyword evidence="4" id="KW-0378">Hydrolase</keyword>
<proteinExistence type="predicted"/>
<dbReference type="Pfam" id="PF00328">
    <property type="entry name" value="His_Phos_2"/>
    <property type="match status" value="1"/>
</dbReference>
<comment type="subunit">
    <text evidence="2">Monomer.</text>
</comment>
<feature type="chain" id="PRO_5001645459" description="Phytase A" evidence="18">
    <location>
        <begin position="29"/>
        <end position="516"/>
    </location>
</feature>
<dbReference type="OrthoDB" id="6509975at2759"/>
<dbReference type="InterPro" id="IPR029033">
    <property type="entry name" value="His_PPase_superfam"/>
</dbReference>
<gene>
    <name evidence="19" type="ORF">BOTBODRAFT_169397</name>
</gene>
<name>A0A067NA50_BOTB1</name>
<evidence type="ECO:0000256" key="2">
    <source>
        <dbReference type="ARBA" id="ARBA00011245"/>
    </source>
</evidence>
<feature type="disulfide bond" evidence="17">
    <location>
        <begin position="90"/>
        <end position="448"/>
    </location>
</feature>
<dbReference type="InParanoid" id="A0A067NA50"/>
<comment type="catalytic activity">
    <reaction evidence="10">
        <text>1D-myo-inositol 1,2-bisphosphate + H2O = 1D-myo-inositol 2-phosphate + phosphate</text>
        <dbReference type="Rhea" id="RHEA:77135"/>
        <dbReference type="ChEBI" id="CHEBI:15377"/>
        <dbReference type="ChEBI" id="CHEBI:43474"/>
        <dbReference type="ChEBI" id="CHEBI:84142"/>
        <dbReference type="ChEBI" id="CHEBI:195539"/>
    </reaction>
    <physiologicalReaction direction="left-to-right" evidence="10">
        <dbReference type="Rhea" id="RHEA:77136"/>
    </physiologicalReaction>
</comment>
<evidence type="ECO:0000256" key="1">
    <source>
        <dbReference type="ARBA" id="ARBA00004613"/>
    </source>
</evidence>
<dbReference type="InterPro" id="IPR000560">
    <property type="entry name" value="His_Pase_clade-2"/>
</dbReference>
<evidence type="ECO:0000313" key="19">
    <source>
        <dbReference type="EMBL" id="KDQ20671.1"/>
    </source>
</evidence>
<dbReference type="SUPFAM" id="SSF53254">
    <property type="entry name" value="Phosphoglycerate mutase-like"/>
    <property type="match status" value="1"/>
</dbReference>
<evidence type="ECO:0000256" key="13">
    <source>
        <dbReference type="ARBA" id="ARBA00043788"/>
    </source>
</evidence>
<organism evidence="19 20">
    <name type="scientific">Botryobasidium botryosum (strain FD-172 SS1)</name>
    <dbReference type="NCBI Taxonomy" id="930990"/>
    <lineage>
        <taxon>Eukaryota</taxon>
        <taxon>Fungi</taxon>
        <taxon>Dikarya</taxon>
        <taxon>Basidiomycota</taxon>
        <taxon>Agaricomycotina</taxon>
        <taxon>Agaricomycetes</taxon>
        <taxon>Cantharellales</taxon>
        <taxon>Botryobasidiaceae</taxon>
        <taxon>Botryobasidium</taxon>
    </lineage>
</organism>
<evidence type="ECO:0000256" key="10">
    <source>
        <dbReference type="ARBA" id="ARBA00043675"/>
    </source>
</evidence>
<dbReference type="HOGENOM" id="CLU_020880_0_1_1"/>
<comment type="catalytic activity">
    <reaction evidence="12">
        <text>1D-myo-inositol 1,2,4,5,6-pentakisphosphate + H2O = 1D-myo-inositol 1,2,5,6-tetrakisphosphate + phosphate</text>
        <dbReference type="Rhea" id="RHEA:77115"/>
        <dbReference type="ChEBI" id="CHEBI:15377"/>
        <dbReference type="ChEBI" id="CHEBI:43474"/>
        <dbReference type="ChEBI" id="CHEBI:57798"/>
        <dbReference type="ChEBI" id="CHEBI:195535"/>
    </reaction>
    <physiologicalReaction direction="left-to-right" evidence="12">
        <dbReference type="Rhea" id="RHEA:77116"/>
    </physiologicalReaction>
</comment>
<evidence type="ECO:0000256" key="18">
    <source>
        <dbReference type="SAM" id="SignalP"/>
    </source>
</evidence>
<protein>
    <recommendedName>
        <fullName evidence="14">Phytase A</fullName>
    </recommendedName>
    <alternativeName>
        <fullName evidence="15">Histidine acid phosphatase phyA</fullName>
    </alternativeName>
    <alternativeName>
        <fullName evidence="8">Myo-inositol hexakisphosphate phosphohydrolase A</fullName>
    </alternativeName>
    <alternativeName>
        <fullName evidence="7">Myo-inositol-hexaphosphate 3-phosphohydrolase A</fullName>
    </alternativeName>
</protein>
<dbReference type="GO" id="GO:0003993">
    <property type="term" value="F:acid phosphatase activity"/>
    <property type="evidence" value="ECO:0007669"/>
    <property type="project" value="TreeGrafter"/>
</dbReference>
<accession>A0A067NA50</accession>
<comment type="subcellular location">
    <subcellularLocation>
        <location evidence="1">Secreted</location>
    </subcellularLocation>
</comment>
<comment type="catalytic activity">
    <reaction evidence="11">
        <text>1D-myo-inositol 1,2,6-trisphosphate + H2O = 1D-myo-inositol 1,2-bisphosphate + phosphate</text>
        <dbReference type="Rhea" id="RHEA:77131"/>
        <dbReference type="ChEBI" id="CHEBI:15377"/>
        <dbReference type="ChEBI" id="CHEBI:43474"/>
        <dbReference type="ChEBI" id="CHEBI:195537"/>
        <dbReference type="ChEBI" id="CHEBI:195539"/>
    </reaction>
    <physiologicalReaction direction="left-to-right" evidence="11">
        <dbReference type="Rhea" id="RHEA:77132"/>
    </physiologicalReaction>
</comment>
<dbReference type="Gene3D" id="3.40.50.1240">
    <property type="entry name" value="Phosphoglycerate mutase-like"/>
    <property type="match status" value="1"/>
</dbReference>
<keyword evidence="20" id="KW-1185">Reference proteome</keyword>
<keyword evidence="6" id="KW-0325">Glycoprotein</keyword>
<sequence length="516" mass="57816">MPQRYLWPFTILSFFAVSMLFAWHYSSALTDAVATGLPSIASSPPVLPLPVYNLPQEVYKNLGPYSPRYPLEEDEFIADSPPSSLFSKGCSVTQVNLLQRHGARFPTSSAGLKIEQVIARIRLALQNDINSIDPTLSWLNSYSYSYVGEQLVDFGREQAFLTGRNFYVRYGHLGSSPFVRSPQKSRLSESGRWFKHGFESASRSKRSRVKFRPEDISSLPKNDVEIPIGVDSNNTLSQRTCAAATSWKPETKPHLTFLAQSFPPIAAHLSAHFNLPGLNFTEKETLTLMSLCGFESAASMTGTGKRAGASRWCSLFEEEDWKSFEYYWDLQKYYVFSYGDPYARTLGSGWVNELVARLQERIPQQGWPIGPLNTTLDSAWDTFPIGKGAPTIFADFTSDNSILPILAALSLLKPPSDLPSSHAPLESAFPVSQITPFAGNLIVERLTCRDPSSWTPRFYRKDSRWTDYVRVLVNDAPVPLQDCGPEGAERGICKLDTWIKNQAFSTDGGEWEKCYQ</sequence>
<keyword evidence="18" id="KW-0732">Signal</keyword>
<evidence type="ECO:0000256" key="5">
    <source>
        <dbReference type="ARBA" id="ARBA00023157"/>
    </source>
</evidence>
<evidence type="ECO:0000313" key="20">
    <source>
        <dbReference type="Proteomes" id="UP000027195"/>
    </source>
</evidence>
<keyword evidence="3" id="KW-0964">Secreted</keyword>
<comment type="catalytic activity">
    <reaction evidence="9">
        <text>1D-myo-inositol 1,2,5,6-tetrakisphosphate + H2O = 1D-myo-inositol 1,2,6-trisphosphate + phosphate</text>
        <dbReference type="Rhea" id="RHEA:77119"/>
        <dbReference type="ChEBI" id="CHEBI:15377"/>
        <dbReference type="ChEBI" id="CHEBI:43474"/>
        <dbReference type="ChEBI" id="CHEBI:195535"/>
        <dbReference type="ChEBI" id="CHEBI:195537"/>
    </reaction>
    <physiologicalReaction direction="left-to-right" evidence="9">
        <dbReference type="Rhea" id="RHEA:77120"/>
    </physiologicalReaction>
</comment>
<dbReference type="Proteomes" id="UP000027195">
    <property type="component" value="Unassembled WGS sequence"/>
</dbReference>
<dbReference type="EMBL" id="KL198017">
    <property type="protein sequence ID" value="KDQ20671.1"/>
    <property type="molecule type" value="Genomic_DNA"/>
</dbReference>
<dbReference type="InterPro" id="IPR016274">
    <property type="entry name" value="Histidine_acid_Pase_euk"/>
</dbReference>
<evidence type="ECO:0000256" key="4">
    <source>
        <dbReference type="ARBA" id="ARBA00022801"/>
    </source>
</evidence>
<feature type="disulfide bond" evidence="17">
    <location>
        <begin position="292"/>
        <end position="313"/>
    </location>
</feature>
<feature type="signal peptide" evidence="18">
    <location>
        <begin position="1"/>
        <end position="28"/>
    </location>
</feature>
<reference evidence="20" key="1">
    <citation type="journal article" date="2014" name="Proc. Natl. Acad. Sci. U.S.A.">
        <title>Extensive sampling of basidiomycete genomes demonstrates inadequacy of the white-rot/brown-rot paradigm for wood decay fungi.</title>
        <authorList>
            <person name="Riley R."/>
            <person name="Salamov A.A."/>
            <person name="Brown D.W."/>
            <person name="Nagy L.G."/>
            <person name="Floudas D."/>
            <person name="Held B.W."/>
            <person name="Levasseur A."/>
            <person name="Lombard V."/>
            <person name="Morin E."/>
            <person name="Otillar R."/>
            <person name="Lindquist E.A."/>
            <person name="Sun H."/>
            <person name="LaButti K.M."/>
            <person name="Schmutz J."/>
            <person name="Jabbour D."/>
            <person name="Luo H."/>
            <person name="Baker S.E."/>
            <person name="Pisabarro A.G."/>
            <person name="Walton J.D."/>
            <person name="Blanchette R.A."/>
            <person name="Henrissat B."/>
            <person name="Martin F."/>
            <person name="Cullen D."/>
            <person name="Hibbett D.S."/>
            <person name="Grigoriev I.V."/>
        </authorList>
    </citation>
    <scope>NUCLEOTIDE SEQUENCE [LARGE SCALE GENOMIC DNA]</scope>
    <source>
        <strain evidence="20">FD-172 SS1</strain>
    </source>
</reference>
<evidence type="ECO:0000256" key="11">
    <source>
        <dbReference type="ARBA" id="ARBA00043721"/>
    </source>
</evidence>